<dbReference type="EMBL" id="JBEPNJ010000005">
    <property type="protein sequence ID" value="MET3772089.1"/>
    <property type="molecule type" value="Genomic_DNA"/>
</dbReference>
<protein>
    <submittedName>
        <fullName evidence="1">Uncharacterized protein</fullName>
    </submittedName>
</protein>
<evidence type="ECO:0000313" key="2">
    <source>
        <dbReference type="Proteomes" id="UP001549207"/>
    </source>
</evidence>
<name>A0ACC6TE95_9MICC</name>
<dbReference type="Proteomes" id="UP001549207">
    <property type="component" value="Unassembled WGS sequence"/>
</dbReference>
<reference evidence="1" key="1">
    <citation type="submission" date="2024-06" db="EMBL/GenBank/DDBJ databases">
        <title>Genomic Encyclopedia of Type Strains, Phase IV (KMG-IV): sequencing the most valuable type-strain genomes for metagenomic binning, comparative biology and taxonomic classification.</title>
        <authorList>
            <person name="Goeker M."/>
        </authorList>
    </citation>
    <scope>NUCLEOTIDE SEQUENCE</scope>
    <source>
        <strain evidence="1">SJCon</strain>
    </source>
</reference>
<proteinExistence type="predicted"/>
<evidence type="ECO:0000313" key="1">
    <source>
        <dbReference type="EMBL" id="MET3772089.1"/>
    </source>
</evidence>
<gene>
    <name evidence="1" type="ORF">ABIC98_001726</name>
</gene>
<accession>A0ACC6TE95</accession>
<organism evidence="1 2">
    <name type="scientific">Arthrobacter nitrophenolicus</name>
    <dbReference type="NCBI Taxonomy" id="683150"/>
    <lineage>
        <taxon>Bacteria</taxon>
        <taxon>Bacillati</taxon>
        <taxon>Actinomycetota</taxon>
        <taxon>Actinomycetes</taxon>
        <taxon>Micrococcales</taxon>
        <taxon>Micrococcaceae</taxon>
        <taxon>Arthrobacter</taxon>
    </lineage>
</organism>
<comment type="caution">
    <text evidence="1">The sequence shown here is derived from an EMBL/GenBank/DDBJ whole genome shotgun (WGS) entry which is preliminary data.</text>
</comment>
<keyword evidence="2" id="KW-1185">Reference proteome</keyword>
<sequence length="281" mass="30209">MLHHIRLHRTLWALTAVLTLPVAAAGAARPEIYAGIVSSNILPGAFSQDLLSVAAGLGLGYLAVAAGPGKTRHHIAALGILGYLFYAYGIYVIERAYNGLYLAYMGIFALAFWCMVLAGAHFRRDLTPPALPKGIRLLSASGAILQPLIFYPLWIAMLLPLMNSGEQIDSLYSIFILDLCFIMPGFLILSVLTFRNRAVGLLLLPALHVLGFILIFSLAIGELAKPLFGVPLSPPALWPPLALSLLFLVLGILHLAKLRPGSAAPGDASTPGGRRVLWDDR</sequence>